<keyword evidence="2" id="KW-1185">Reference proteome</keyword>
<dbReference type="AlphaFoldDB" id="M7AXL6"/>
<organism evidence="1 2">
    <name type="scientific">Chelonia mydas</name>
    <name type="common">Green sea-turtle</name>
    <name type="synonym">Chelonia agassizi</name>
    <dbReference type="NCBI Taxonomy" id="8469"/>
    <lineage>
        <taxon>Eukaryota</taxon>
        <taxon>Metazoa</taxon>
        <taxon>Chordata</taxon>
        <taxon>Craniata</taxon>
        <taxon>Vertebrata</taxon>
        <taxon>Euteleostomi</taxon>
        <taxon>Archelosauria</taxon>
        <taxon>Testudinata</taxon>
        <taxon>Testudines</taxon>
        <taxon>Cryptodira</taxon>
        <taxon>Durocryptodira</taxon>
        <taxon>Americhelydia</taxon>
        <taxon>Chelonioidea</taxon>
        <taxon>Cheloniidae</taxon>
        <taxon>Chelonia</taxon>
    </lineage>
</organism>
<protein>
    <submittedName>
        <fullName evidence="1">Uncharacterized protein</fullName>
    </submittedName>
</protein>
<evidence type="ECO:0000313" key="1">
    <source>
        <dbReference type="EMBL" id="EMP29504.1"/>
    </source>
</evidence>
<gene>
    <name evidence="1" type="ORF">UY3_13378</name>
</gene>
<accession>M7AXL6</accession>
<dbReference type="EMBL" id="KB555571">
    <property type="protein sequence ID" value="EMP29504.1"/>
    <property type="molecule type" value="Genomic_DNA"/>
</dbReference>
<reference evidence="2" key="1">
    <citation type="journal article" date="2013" name="Nat. Genet.">
        <title>The draft genomes of soft-shell turtle and green sea turtle yield insights into the development and evolution of the turtle-specific body plan.</title>
        <authorList>
            <person name="Wang Z."/>
            <person name="Pascual-Anaya J."/>
            <person name="Zadissa A."/>
            <person name="Li W."/>
            <person name="Niimura Y."/>
            <person name="Huang Z."/>
            <person name="Li C."/>
            <person name="White S."/>
            <person name="Xiong Z."/>
            <person name="Fang D."/>
            <person name="Wang B."/>
            <person name="Ming Y."/>
            <person name="Chen Y."/>
            <person name="Zheng Y."/>
            <person name="Kuraku S."/>
            <person name="Pignatelli M."/>
            <person name="Herrero J."/>
            <person name="Beal K."/>
            <person name="Nozawa M."/>
            <person name="Li Q."/>
            <person name="Wang J."/>
            <person name="Zhang H."/>
            <person name="Yu L."/>
            <person name="Shigenobu S."/>
            <person name="Wang J."/>
            <person name="Liu J."/>
            <person name="Flicek P."/>
            <person name="Searle S."/>
            <person name="Wang J."/>
            <person name="Kuratani S."/>
            <person name="Yin Y."/>
            <person name="Aken B."/>
            <person name="Zhang G."/>
            <person name="Irie N."/>
        </authorList>
    </citation>
    <scope>NUCLEOTIDE SEQUENCE [LARGE SCALE GENOMIC DNA]</scope>
</reference>
<sequence>MEGKALLGKADTFFKNVPPEKNVDGRFLTSCGCSEVLRDDLNSAVPIEVGAKAPFDVNGSGVKPMLHSLGKIPSCVHAIPRQAWSPLSSLSPYVSWMLADVVLHCYTAAATHCLVAADGAIGLKTIVIVSEVLLATSLPDCVHLVPNEVCG</sequence>
<name>M7AXL6_CHEMY</name>
<proteinExistence type="predicted"/>
<dbReference type="Proteomes" id="UP000031443">
    <property type="component" value="Unassembled WGS sequence"/>
</dbReference>
<evidence type="ECO:0000313" key="2">
    <source>
        <dbReference type="Proteomes" id="UP000031443"/>
    </source>
</evidence>